<keyword evidence="2" id="KW-1185">Reference proteome</keyword>
<sequence>MDNQTKNRIRGQFAKMAVSVDLNHPLISKLRREELIENQMEENVNVKSLAPVELNKRAKAKEFGSWM</sequence>
<feature type="non-terminal residue" evidence="1">
    <location>
        <position position="1"/>
    </location>
</feature>
<evidence type="ECO:0000313" key="1">
    <source>
        <dbReference type="EMBL" id="MBA0779869.1"/>
    </source>
</evidence>
<gene>
    <name evidence="1" type="ORF">Gotri_004055</name>
</gene>
<name>A0A7J9F3I8_9ROSI</name>
<evidence type="ECO:0000313" key="2">
    <source>
        <dbReference type="Proteomes" id="UP000593568"/>
    </source>
</evidence>
<reference evidence="1 2" key="1">
    <citation type="journal article" date="2019" name="Genome Biol. Evol.">
        <title>Insights into the evolution of the New World diploid cottons (Gossypium, subgenus Houzingenia) based on genome sequencing.</title>
        <authorList>
            <person name="Grover C.E."/>
            <person name="Arick M.A. 2nd"/>
            <person name="Thrash A."/>
            <person name="Conover J.L."/>
            <person name="Sanders W.S."/>
            <person name="Peterson D.G."/>
            <person name="Frelichowski J.E."/>
            <person name="Scheffler J.A."/>
            <person name="Scheffler B.E."/>
            <person name="Wendel J.F."/>
        </authorList>
    </citation>
    <scope>NUCLEOTIDE SEQUENCE [LARGE SCALE GENOMIC DNA]</scope>
    <source>
        <strain evidence="1">8</strain>
        <tissue evidence="1">Leaf</tissue>
    </source>
</reference>
<proteinExistence type="predicted"/>
<dbReference type="Proteomes" id="UP000593568">
    <property type="component" value="Unassembled WGS sequence"/>
</dbReference>
<comment type="caution">
    <text evidence="1">The sequence shown here is derived from an EMBL/GenBank/DDBJ whole genome shotgun (WGS) entry which is preliminary data.</text>
</comment>
<accession>A0A7J9F3I8</accession>
<protein>
    <submittedName>
        <fullName evidence="1">Uncharacterized protein</fullName>
    </submittedName>
</protein>
<organism evidence="1 2">
    <name type="scientific">Gossypium trilobum</name>
    <dbReference type="NCBI Taxonomy" id="34281"/>
    <lineage>
        <taxon>Eukaryota</taxon>
        <taxon>Viridiplantae</taxon>
        <taxon>Streptophyta</taxon>
        <taxon>Embryophyta</taxon>
        <taxon>Tracheophyta</taxon>
        <taxon>Spermatophyta</taxon>
        <taxon>Magnoliopsida</taxon>
        <taxon>eudicotyledons</taxon>
        <taxon>Gunneridae</taxon>
        <taxon>Pentapetalae</taxon>
        <taxon>rosids</taxon>
        <taxon>malvids</taxon>
        <taxon>Malvales</taxon>
        <taxon>Malvaceae</taxon>
        <taxon>Malvoideae</taxon>
        <taxon>Gossypium</taxon>
    </lineage>
</organism>
<dbReference type="EMBL" id="JABEZW010000011">
    <property type="protein sequence ID" value="MBA0779869.1"/>
    <property type="molecule type" value="Genomic_DNA"/>
</dbReference>
<dbReference type="AlphaFoldDB" id="A0A7J9F3I8"/>